<name>A0A482VAL0_ASBVE</name>
<dbReference type="Proteomes" id="UP000292052">
    <property type="component" value="Unassembled WGS sequence"/>
</dbReference>
<dbReference type="AlphaFoldDB" id="A0A482VAL0"/>
<feature type="non-terminal residue" evidence="1">
    <location>
        <position position="1"/>
    </location>
</feature>
<sequence length="125" mass="14744">DYGRILDIVSSNNNYLVEKSDNSLVTEYSYHPALSVDLTDTSKPRNFCINEEPYFNFKKGIFLICNMFFTIEWSCLTAFNDVNTACSKFYNILNNIFEKTVSKLYYKGRQGRYFPPWFNNEIFCL</sequence>
<organism evidence="1 2">
    <name type="scientific">Asbolus verrucosus</name>
    <name type="common">Desert ironclad beetle</name>
    <dbReference type="NCBI Taxonomy" id="1661398"/>
    <lineage>
        <taxon>Eukaryota</taxon>
        <taxon>Metazoa</taxon>
        <taxon>Ecdysozoa</taxon>
        <taxon>Arthropoda</taxon>
        <taxon>Hexapoda</taxon>
        <taxon>Insecta</taxon>
        <taxon>Pterygota</taxon>
        <taxon>Neoptera</taxon>
        <taxon>Endopterygota</taxon>
        <taxon>Coleoptera</taxon>
        <taxon>Polyphaga</taxon>
        <taxon>Cucujiformia</taxon>
        <taxon>Tenebrionidae</taxon>
        <taxon>Pimeliinae</taxon>
        <taxon>Asbolus</taxon>
    </lineage>
</organism>
<proteinExistence type="predicted"/>
<gene>
    <name evidence="1" type="ORF">BDFB_014282</name>
</gene>
<accession>A0A482VAL0</accession>
<evidence type="ECO:0000313" key="2">
    <source>
        <dbReference type="Proteomes" id="UP000292052"/>
    </source>
</evidence>
<dbReference type="OrthoDB" id="7701049at2759"/>
<comment type="caution">
    <text evidence="1">The sequence shown here is derived from an EMBL/GenBank/DDBJ whole genome shotgun (WGS) entry which is preliminary data.</text>
</comment>
<evidence type="ECO:0000313" key="1">
    <source>
        <dbReference type="EMBL" id="RZB40220.1"/>
    </source>
</evidence>
<dbReference type="EMBL" id="QDEB01121187">
    <property type="protein sequence ID" value="RZB40220.1"/>
    <property type="molecule type" value="Genomic_DNA"/>
</dbReference>
<keyword evidence="2" id="KW-1185">Reference proteome</keyword>
<protein>
    <submittedName>
        <fullName evidence="1">Uncharacterized protein</fullName>
    </submittedName>
</protein>
<reference evidence="1 2" key="1">
    <citation type="submission" date="2017-03" db="EMBL/GenBank/DDBJ databases">
        <title>Genome of the blue death feigning beetle - Asbolus verrucosus.</title>
        <authorList>
            <person name="Rider S.D."/>
        </authorList>
    </citation>
    <scope>NUCLEOTIDE SEQUENCE [LARGE SCALE GENOMIC DNA]</scope>
    <source>
        <strain evidence="1">Butters</strain>
        <tissue evidence="1">Head and leg muscle</tissue>
    </source>
</reference>